<feature type="compositionally biased region" description="Pro residues" evidence="1">
    <location>
        <begin position="49"/>
        <end position="59"/>
    </location>
</feature>
<feature type="chain" id="PRO_5047225306" description="PASTA domain-containing protein" evidence="2">
    <location>
        <begin position="22"/>
        <end position="142"/>
    </location>
</feature>
<accession>A0ABV9YBP3</accession>
<reference evidence="4" key="1">
    <citation type="journal article" date="2019" name="Int. J. Syst. Evol. Microbiol.">
        <title>The Global Catalogue of Microorganisms (GCM) 10K type strain sequencing project: providing services to taxonomists for standard genome sequencing and annotation.</title>
        <authorList>
            <consortium name="The Broad Institute Genomics Platform"/>
            <consortium name="The Broad Institute Genome Sequencing Center for Infectious Disease"/>
            <person name="Wu L."/>
            <person name="Ma J."/>
        </authorList>
    </citation>
    <scope>NUCLEOTIDE SEQUENCE [LARGE SCALE GENOMIC DNA]</scope>
    <source>
        <strain evidence="4">KCTC 12848</strain>
    </source>
</reference>
<evidence type="ECO:0000256" key="2">
    <source>
        <dbReference type="SAM" id="SignalP"/>
    </source>
</evidence>
<protein>
    <recommendedName>
        <fullName evidence="5">PASTA domain-containing protein</fullName>
    </recommendedName>
</protein>
<dbReference type="RefSeq" id="WP_344039954.1">
    <property type="nucleotide sequence ID" value="NZ_BAAAKE010000019.1"/>
</dbReference>
<name>A0ABV9YBP3_9PSEU</name>
<evidence type="ECO:0000256" key="1">
    <source>
        <dbReference type="SAM" id="MobiDB-lite"/>
    </source>
</evidence>
<organism evidence="3 4">
    <name type="scientific">Saccharothrix xinjiangensis</name>
    <dbReference type="NCBI Taxonomy" id="204798"/>
    <lineage>
        <taxon>Bacteria</taxon>
        <taxon>Bacillati</taxon>
        <taxon>Actinomycetota</taxon>
        <taxon>Actinomycetes</taxon>
        <taxon>Pseudonocardiales</taxon>
        <taxon>Pseudonocardiaceae</taxon>
        <taxon>Saccharothrix</taxon>
    </lineage>
</organism>
<evidence type="ECO:0000313" key="4">
    <source>
        <dbReference type="Proteomes" id="UP001595833"/>
    </source>
</evidence>
<gene>
    <name evidence="3" type="ORF">ACFPFM_35350</name>
</gene>
<comment type="caution">
    <text evidence="3">The sequence shown here is derived from an EMBL/GenBank/DDBJ whole genome shotgun (WGS) entry which is preliminary data.</text>
</comment>
<dbReference type="EMBL" id="JBHSJB010000035">
    <property type="protein sequence ID" value="MFC5059020.1"/>
    <property type="molecule type" value="Genomic_DNA"/>
</dbReference>
<keyword evidence="4" id="KW-1185">Reference proteome</keyword>
<dbReference type="PROSITE" id="PS51257">
    <property type="entry name" value="PROKAR_LIPOPROTEIN"/>
    <property type="match status" value="1"/>
</dbReference>
<dbReference type="Proteomes" id="UP001595833">
    <property type="component" value="Unassembled WGS sequence"/>
</dbReference>
<evidence type="ECO:0008006" key="5">
    <source>
        <dbReference type="Google" id="ProtNLM"/>
    </source>
</evidence>
<feature type="compositionally biased region" description="Low complexity" evidence="1">
    <location>
        <begin position="36"/>
        <end position="48"/>
    </location>
</feature>
<keyword evidence="2" id="KW-0732">Signal</keyword>
<evidence type="ECO:0000313" key="3">
    <source>
        <dbReference type="EMBL" id="MFC5059020.1"/>
    </source>
</evidence>
<feature type="signal peptide" evidence="2">
    <location>
        <begin position="1"/>
        <end position="21"/>
    </location>
</feature>
<dbReference type="Gene3D" id="3.30.10.20">
    <property type="match status" value="1"/>
</dbReference>
<sequence length="142" mass="14461">MKLLPAALLAAALLTACSPQATTGNGPTTDEPLPPTATQAPPVTTTEAPPAPPAPPTAPVVPDTPDAPKTCTVPNVVGLVHQTAQDTMQASGLYMLREEDATGQGRLLVVDRNWTTTAQSVAAGAVVDCATWITLSAKKIGE</sequence>
<proteinExistence type="predicted"/>
<feature type="region of interest" description="Disordered" evidence="1">
    <location>
        <begin position="21"/>
        <end position="68"/>
    </location>
</feature>